<dbReference type="InterPro" id="IPR003593">
    <property type="entry name" value="AAA+_ATPase"/>
</dbReference>
<keyword evidence="3 9" id="KW-0812">Transmembrane</keyword>
<feature type="transmembrane region" description="Helical" evidence="9">
    <location>
        <begin position="886"/>
        <end position="911"/>
    </location>
</feature>
<comment type="subcellular location">
    <subcellularLocation>
        <location evidence="1">Membrane</location>
        <topology evidence="1">Multi-pass membrane protein</topology>
    </subcellularLocation>
</comment>
<proteinExistence type="predicted"/>
<evidence type="ECO:0000256" key="3">
    <source>
        <dbReference type="ARBA" id="ARBA00022692"/>
    </source>
</evidence>
<dbReference type="Pfam" id="PF00005">
    <property type="entry name" value="ABC_tran"/>
    <property type="match status" value="2"/>
</dbReference>
<dbReference type="PANTHER" id="PTHR24223">
    <property type="entry name" value="ATP-BINDING CASSETTE SUB-FAMILY C"/>
    <property type="match status" value="1"/>
</dbReference>
<feature type="transmembrane region" description="Helical" evidence="9">
    <location>
        <begin position="211"/>
        <end position="233"/>
    </location>
</feature>
<dbReference type="InterPro" id="IPR050173">
    <property type="entry name" value="ABC_transporter_C-like"/>
</dbReference>
<feature type="transmembrane region" description="Helical" evidence="9">
    <location>
        <begin position="82"/>
        <end position="108"/>
    </location>
</feature>
<organism evidence="12 13">
    <name type="scientific">Dissophora globulifera</name>
    <dbReference type="NCBI Taxonomy" id="979702"/>
    <lineage>
        <taxon>Eukaryota</taxon>
        <taxon>Fungi</taxon>
        <taxon>Fungi incertae sedis</taxon>
        <taxon>Mucoromycota</taxon>
        <taxon>Mortierellomycotina</taxon>
        <taxon>Mortierellomycetes</taxon>
        <taxon>Mortierellales</taxon>
        <taxon>Mortierellaceae</taxon>
        <taxon>Dissophora</taxon>
    </lineage>
</organism>
<dbReference type="InterPro" id="IPR044746">
    <property type="entry name" value="ABCC_6TM_D1"/>
</dbReference>
<dbReference type="CDD" id="cd03250">
    <property type="entry name" value="ABCC_MRP_domain1"/>
    <property type="match status" value="1"/>
</dbReference>
<keyword evidence="6 9" id="KW-1133">Transmembrane helix</keyword>
<dbReference type="CDD" id="cd18579">
    <property type="entry name" value="ABC_6TM_ABCC_D1"/>
    <property type="match status" value="1"/>
</dbReference>
<dbReference type="Gene3D" id="3.40.50.300">
    <property type="entry name" value="P-loop containing nucleotide triphosphate hydrolases"/>
    <property type="match status" value="2"/>
</dbReference>
<feature type="transmembrane region" description="Helical" evidence="9">
    <location>
        <begin position="795"/>
        <end position="813"/>
    </location>
</feature>
<gene>
    <name evidence="12" type="ORF">BGZ99_003480</name>
</gene>
<dbReference type="Pfam" id="PF00664">
    <property type="entry name" value="ABC_membrane"/>
    <property type="match status" value="2"/>
</dbReference>
<dbReference type="PANTHER" id="PTHR24223:SF447">
    <property type="entry name" value="MULTIDRUG RESISTANCE-ASSOCIATED PROTEIN 5"/>
    <property type="match status" value="1"/>
</dbReference>
<dbReference type="SMART" id="SM00382">
    <property type="entry name" value="AAA"/>
    <property type="match status" value="2"/>
</dbReference>
<dbReference type="GO" id="GO:0005524">
    <property type="term" value="F:ATP binding"/>
    <property type="evidence" value="ECO:0007669"/>
    <property type="project" value="UniProtKB-KW"/>
</dbReference>
<dbReference type="InterPro" id="IPR003439">
    <property type="entry name" value="ABC_transporter-like_ATP-bd"/>
</dbReference>
<dbReference type="FunFam" id="3.40.50.300:FF:000997">
    <property type="entry name" value="Multidrug resistance-associated protein 1"/>
    <property type="match status" value="1"/>
</dbReference>
<feature type="transmembrane region" description="Helical" evidence="9">
    <location>
        <begin position="918"/>
        <end position="940"/>
    </location>
</feature>
<evidence type="ECO:0000256" key="5">
    <source>
        <dbReference type="ARBA" id="ARBA00022840"/>
    </source>
</evidence>
<keyword evidence="7 9" id="KW-0472">Membrane</keyword>
<dbReference type="SUPFAM" id="SSF90123">
    <property type="entry name" value="ABC transporter transmembrane region"/>
    <property type="match status" value="2"/>
</dbReference>
<evidence type="ECO:0000256" key="6">
    <source>
        <dbReference type="ARBA" id="ARBA00022989"/>
    </source>
</evidence>
<dbReference type="InterPro" id="IPR027417">
    <property type="entry name" value="P-loop_NTPase"/>
</dbReference>
<feature type="transmembrane region" description="Helical" evidence="9">
    <location>
        <begin position="856"/>
        <end position="874"/>
    </location>
</feature>
<dbReference type="InterPro" id="IPR036640">
    <property type="entry name" value="ABC1_TM_sf"/>
</dbReference>
<dbReference type="CDD" id="cd03244">
    <property type="entry name" value="ABCC_MRP_domain2"/>
    <property type="match status" value="1"/>
</dbReference>
<evidence type="ECO:0000259" key="11">
    <source>
        <dbReference type="PROSITE" id="PS50929"/>
    </source>
</evidence>
<protein>
    <submittedName>
        <fullName evidence="12">Uncharacterized protein</fullName>
    </submittedName>
</protein>
<keyword evidence="4" id="KW-0547">Nucleotide-binding</keyword>
<keyword evidence="2" id="KW-0813">Transport</keyword>
<evidence type="ECO:0000256" key="1">
    <source>
        <dbReference type="ARBA" id="ARBA00004141"/>
    </source>
</evidence>
<dbReference type="Proteomes" id="UP000738325">
    <property type="component" value="Unassembled WGS sequence"/>
</dbReference>
<feature type="region of interest" description="Disordered" evidence="8">
    <location>
        <begin position="537"/>
        <end position="571"/>
    </location>
</feature>
<dbReference type="GO" id="GO:0016887">
    <property type="term" value="F:ATP hydrolysis activity"/>
    <property type="evidence" value="ECO:0007669"/>
    <property type="project" value="InterPro"/>
</dbReference>
<dbReference type="GO" id="GO:0016020">
    <property type="term" value="C:membrane"/>
    <property type="evidence" value="ECO:0007669"/>
    <property type="project" value="UniProtKB-SubCell"/>
</dbReference>
<feature type="transmembrane region" description="Helical" evidence="9">
    <location>
        <begin position="833"/>
        <end position="851"/>
    </location>
</feature>
<dbReference type="AlphaFoldDB" id="A0A9P6RY49"/>
<comment type="caution">
    <text evidence="12">The sequence shown here is derived from an EMBL/GenBank/DDBJ whole genome shotgun (WGS) entry which is preliminary data.</text>
</comment>
<dbReference type="Gene3D" id="1.20.1560.10">
    <property type="entry name" value="ABC transporter type 1, transmembrane domain"/>
    <property type="match status" value="2"/>
</dbReference>
<evidence type="ECO:0000313" key="12">
    <source>
        <dbReference type="EMBL" id="KAG0329096.1"/>
    </source>
</evidence>
<dbReference type="FunFam" id="3.40.50.300:FF:000163">
    <property type="entry name" value="Multidrug resistance-associated protein member 4"/>
    <property type="match status" value="1"/>
</dbReference>
<keyword evidence="13" id="KW-1185">Reference proteome</keyword>
<dbReference type="GO" id="GO:0140359">
    <property type="term" value="F:ABC-type transporter activity"/>
    <property type="evidence" value="ECO:0007669"/>
    <property type="project" value="InterPro"/>
</dbReference>
<evidence type="ECO:0000256" key="9">
    <source>
        <dbReference type="SAM" id="Phobius"/>
    </source>
</evidence>
<feature type="domain" description="ABC transmembrane type-1" evidence="11">
    <location>
        <begin position="1"/>
        <end position="238"/>
    </location>
</feature>
<evidence type="ECO:0000256" key="4">
    <source>
        <dbReference type="ARBA" id="ARBA00022741"/>
    </source>
</evidence>
<accession>A0A9P6RY49</accession>
<feature type="transmembrane region" description="Helical" evidence="9">
    <location>
        <begin position="749"/>
        <end position="774"/>
    </location>
</feature>
<dbReference type="PROSITE" id="PS00211">
    <property type="entry name" value="ABC_TRANSPORTER_1"/>
    <property type="match status" value="2"/>
</dbReference>
<dbReference type="InterPro" id="IPR011527">
    <property type="entry name" value="ABC1_TM_dom"/>
</dbReference>
<dbReference type="SUPFAM" id="SSF52540">
    <property type="entry name" value="P-loop containing nucleoside triphosphate hydrolases"/>
    <property type="match status" value="2"/>
</dbReference>
<feature type="domain" description="ABC transporter" evidence="10">
    <location>
        <begin position="986"/>
        <end position="1220"/>
    </location>
</feature>
<dbReference type="PROSITE" id="PS50929">
    <property type="entry name" value="ABC_TM1F"/>
    <property type="match status" value="2"/>
</dbReference>
<evidence type="ECO:0000256" key="7">
    <source>
        <dbReference type="ARBA" id="ARBA00023136"/>
    </source>
</evidence>
<keyword evidence="5" id="KW-0067">ATP-binding</keyword>
<feature type="domain" description="ABC transmembrane type-1" evidence="11">
    <location>
        <begin position="716"/>
        <end position="872"/>
    </location>
</feature>
<evidence type="ECO:0000256" key="2">
    <source>
        <dbReference type="ARBA" id="ARBA00022448"/>
    </source>
</evidence>
<feature type="transmembrane region" description="Helical" evidence="9">
    <location>
        <begin position="708"/>
        <end position="729"/>
    </location>
</feature>
<dbReference type="OrthoDB" id="6500128at2759"/>
<sequence>MGILMTSLGSTISIHQLYGQCTAVGIQVKASISVLIYRKVLVLSSTQGGTGEIINMVATDITRIIDAVTNFHFLWSAMVETILILTLAFLAVGWASGLTAVFLVAIGLPVQFYLGHLTSDAQAKQTVITTERVHLMSQILTAIKLVKFYAWEGPFRDQVNILRLRESQLFKKSFQVRAINMAVVFTLPVVIILIALTIYDIRRVGQLSSSVVFTAVGIFNTLRYPFLMLPVAVKSTSGARLALHRLNDFLAQPEIENLKQHSVSEGGDIALELVDGEFTWDDENGSPVLARINLQVKRGQVVAIVGDVGSGKSSLLAALLGQIRQTGVGPRLKLFGKVSFAPQEAWLINASLRENIVFGKQYETERYNAVLKACALEQDLALLSYGDMTEIGERGGNLSGGQKQRVSLARAVYDKSDIVIMDDTLSAVDQNVGKHIFDQCIRGYLSGRTVIIATHQLQHLQQCDKIVMLQAGSILCQGTFEELMSGQSTFQSLVETHVSRLLDYEVPQDTLIKEDNGTRIGLEYKLDSEKHFETARTDQQCSRPTLGPRRRSLPPNTWLGETPGTTTLAGRSHNRSIYGRQISEVSGGTLISRARIQFINDARGGCPSAANGFDSSIHKNKLTTDAISEGIAQGHNVGCKENKASGTGHLNFAYMNNTRPVGAARTVNIEDFQRLPENRGPSGDHALIGKDKSTEDTGWPDYVKYFKAGSGVVITVLLVIFFFFDHGIRVGSDYWLRLWVPNSLHTSDAVYLGVYSAFITAFFMVLLARGFWFASEVSLKSKELHDRAFQARESVMRAPMAFFETTSMGRILSVFSKSMFVIDDTFPDAVMQLLQYFPLALGAFLIVAYVVHWQNAVAMVVLLLIAIAFVWYGYPADTNLKLLEVQIWGAFYLDVLASLMVYSTALFLVIYRKIIFEAASVAGLALANALLMLVFLQWTVRQIGEVHAQSSTVGQLDFYGRKIEPEAPAENPATCPDESWPDRGHIIFDQLVLRYRDDSPDVLKKVSFTIQPKEKVGIVGRTGSGKSSLLVALLRIVEASEGAIIIDGIDISTLGLQDLRSKVGVIPQESVLFVGTIRSNLDPFNQHEDRAVWRALHAVHMGDKVMEMPLKLDTPVVEHGKNFSLGQRQLICIARSLVIGSRIIVLDEATASIDMATDKQLQETIRANFADCTVLTIAHRLNTIIESDKVLVMDGGVVAEFGEPYALLQNPDGAFTELVRHAGEAVSRKLAIIAEDAHWSRSREEATELSLSAPNDKTALVESN</sequence>
<feature type="domain" description="ABC transporter" evidence="10">
    <location>
        <begin position="271"/>
        <end position="496"/>
    </location>
</feature>
<evidence type="ECO:0000259" key="10">
    <source>
        <dbReference type="PROSITE" id="PS50893"/>
    </source>
</evidence>
<dbReference type="EMBL" id="JAAAIP010000022">
    <property type="protein sequence ID" value="KAG0329096.1"/>
    <property type="molecule type" value="Genomic_DNA"/>
</dbReference>
<reference evidence="12" key="1">
    <citation type="journal article" date="2020" name="Fungal Divers.">
        <title>Resolving the Mortierellaceae phylogeny through synthesis of multi-gene phylogenetics and phylogenomics.</title>
        <authorList>
            <person name="Vandepol N."/>
            <person name="Liber J."/>
            <person name="Desiro A."/>
            <person name="Na H."/>
            <person name="Kennedy M."/>
            <person name="Barry K."/>
            <person name="Grigoriev I.V."/>
            <person name="Miller A.N."/>
            <person name="O'Donnell K."/>
            <person name="Stajich J.E."/>
            <person name="Bonito G."/>
        </authorList>
    </citation>
    <scope>NUCLEOTIDE SEQUENCE</scope>
    <source>
        <strain evidence="12">REB-010B</strain>
    </source>
</reference>
<dbReference type="PROSITE" id="PS50893">
    <property type="entry name" value="ABC_TRANSPORTER_2"/>
    <property type="match status" value="2"/>
</dbReference>
<feature type="transmembrane region" description="Helical" evidence="9">
    <location>
        <begin position="178"/>
        <end position="199"/>
    </location>
</feature>
<name>A0A9P6RY49_9FUNG</name>
<evidence type="ECO:0000256" key="8">
    <source>
        <dbReference type="SAM" id="MobiDB-lite"/>
    </source>
</evidence>
<dbReference type="InterPro" id="IPR017871">
    <property type="entry name" value="ABC_transporter-like_CS"/>
</dbReference>
<evidence type="ECO:0000313" key="13">
    <source>
        <dbReference type="Proteomes" id="UP000738325"/>
    </source>
</evidence>